<evidence type="ECO:0000313" key="1">
    <source>
        <dbReference type="EMBL" id="KAL3628352.1"/>
    </source>
</evidence>
<dbReference type="EMBL" id="JAVIJP010000036">
    <property type="protein sequence ID" value="KAL3628352.1"/>
    <property type="molecule type" value="Genomic_DNA"/>
</dbReference>
<dbReference type="Proteomes" id="UP001632038">
    <property type="component" value="Unassembled WGS sequence"/>
</dbReference>
<protein>
    <submittedName>
        <fullName evidence="1">Uncharacterized protein</fullName>
    </submittedName>
</protein>
<organism evidence="1 2">
    <name type="scientific">Castilleja foliolosa</name>
    <dbReference type="NCBI Taxonomy" id="1961234"/>
    <lineage>
        <taxon>Eukaryota</taxon>
        <taxon>Viridiplantae</taxon>
        <taxon>Streptophyta</taxon>
        <taxon>Embryophyta</taxon>
        <taxon>Tracheophyta</taxon>
        <taxon>Spermatophyta</taxon>
        <taxon>Magnoliopsida</taxon>
        <taxon>eudicotyledons</taxon>
        <taxon>Gunneridae</taxon>
        <taxon>Pentapetalae</taxon>
        <taxon>asterids</taxon>
        <taxon>lamiids</taxon>
        <taxon>Lamiales</taxon>
        <taxon>Orobanchaceae</taxon>
        <taxon>Pedicularideae</taxon>
        <taxon>Castillejinae</taxon>
        <taxon>Castilleja</taxon>
    </lineage>
</organism>
<evidence type="ECO:0000313" key="2">
    <source>
        <dbReference type="Proteomes" id="UP001632038"/>
    </source>
</evidence>
<sequence length="77" mass="9170">MEDFQERLIAMSMSPDTIEVASLEETIQEMMDSSTSKSNDILFVGYWDTRYTIRGLLGHMMDMAIRRLWRQTIYYYS</sequence>
<name>A0ABD3CI48_9LAMI</name>
<proteinExistence type="predicted"/>
<dbReference type="AlphaFoldDB" id="A0ABD3CI48"/>
<comment type="caution">
    <text evidence="1">The sequence shown here is derived from an EMBL/GenBank/DDBJ whole genome shotgun (WGS) entry which is preliminary data.</text>
</comment>
<accession>A0ABD3CI48</accession>
<reference evidence="2" key="1">
    <citation type="journal article" date="2024" name="IScience">
        <title>Strigolactones Initiate the Formation of Haustorium-like Structures in Castilleja.</title>
        <authorList>
            <person name="Buerger M."/>
            <person name="Peterson D."/>
            <person name="Chory J."/>
        </authorList>
    </citation>
    <scope>NUCLEOTIDE SEQUENCE [LARGE SCALE GENOMIC DNA]</scope>
</reference>
<gene>
    <name evidence="1" type="ORF">CASFOL_027398</name>
</gene>
<keyword evidence="2" id="KW-1185">Reference proteome</keyword>